<name>A0A173USV5_BACT4</name>
<evidence type="ECO:0000313" key="2">
    <source>
        <dbReference type="EMBL" id="KAB4476536.1"/>
    </source>
</evidence>
<dbReference type="Gene3D" id="1.10.260.40">
    <property type="entry name" value="lambda repressor-like DNA-binding domains"/>
    <property type="match status" value="1"/>
</dbReference>
<dbReference type="InterPro" id="IPR010982">
    <property type="entry name" value="Lambda_DNA-bd_dom_sf"/>
</dbReference>
<dbReference type="CDD" id="cd00093">
    <property type="entry name" value="HTH_XRE"/>
    <property type="match status" value="1"/>
</dbReference>
<dbReference type="OMA" id="NIGPITH"/>
<protein>
    <submittedName>
        <fullName evidence="3">Helix-turn-helix domain-containing protein</fullName>
    </submittedName>
    <submittedName>
        <fullName evidence="2">XRE family transcriptional regulator</fullName>
    </submittedName>
</protein>
<evidence type="ECO:0000259" key="1">
    <source>
        <dbReference type="PROSITE" id="PS50943"/>
    </source>
</evidence>
<dbReference type="Pfam" id="PF01381">
    <property type="entry name" value="HTH_3"/>
    <property type="match status" value="1"/>
</dbReference>
<dbReference type="SUPFAM" id="SSF47413">
    <property type="entry name" value="lambda repressor-like DNA-binding domains"/>
    <property type="match status" value="1"/>
</dbReference>
<organism evidence="2 4">
    <name type="scientific">Bacteroides thetaiotaomicron</name>
    <dbReference type="NCBI Taxonomy" id="818"/>
    <lineage>
        <taxon>Bacteria</taxon>
        <taxon>Pseudomonadati</taxon>
        <taxon>Bacteroidota</taxon>
        <taxon>Bacteroidia</taxon>
        <taxon>Bacteroidales</taxon>
        <taxon>Bacteroidaceae</taxon>
        <taxon>Bacteroides</taxon>
    </lineage>
</organism>
<dbReference type="SMR" id="A0A173USV5"/>
<dbReference type="EMBL" id="WCRY01000024">
    <property type="protein sequence ID" value="KAB4476536.1"/>
    <property type="molecule type" value="Genomic_DNA"/>
</dbReference>
<proteinExistence type="predicted"/>
<dbReference type="Proteomes" id="UP000436858">
    <property type="component" value="Unassembled WGS sequence"/>
</dbReference>
<dbReference type="EMBL" id="CP083680">
    <property type="protein sequence ID" value="UYU68812.1"/>
    <property type="molecule type" value="Genomic_DNA"/>
</dbReference>
<dbReference type="GeneID" id="69587360"/>
<feature type="domain" description="HTH cro/C1-type" evidence="1">
    <location>
        <begin position="16"/>
        <end position="69"/>
    </location>
</feature>
<dbReference type="PROSITE" id="PS50943">
    <property type="entry name" value="HTH_CROC1"/>
    <property type="match status" value="1"/>
</dbReference>
<dbReference type="Proteomes" id="UP001156218">
    <property type="component" value="Chromosome"/>
</dbReference>
<dbReference type="InterPro" id="IPR001387">
    <property type="entry name" value="Cro/C1-type_HTH"/>
</dbReference>
<evidence type="ECO:0000313" key="5">
    <source>
        <dbReference type="Proteomes" id="UP001156218"/>
    </source>
</evidence>
<evidence type="ECO:0000313" key="4">
    <source>
        <dbReference type="Proteomes" id="UP000436858"/>
    </source>
</evidence>
<dbReference type="GO" id="GO:0003677">
    <property type="term" value="F:DNA binding"/>
    <property type="evidence" value="ECO:0007669"/>
    <property type="project" value="InterPro"/>
</dbReference>
<dbReference type="AlphaFoldDB" id="A0A173USV5"/>
<evidence type="ECO:0000313" key="3">
    <source>
        <dbReference type="EMBL" id="UYU68812.1"/>
    </source>
</evidence>
<dbReference type="SMART" id="SM00530">
    <property type="entry name" value="HTH_XRE"/>
    <property type="match status" value="1"/>
</dbReference>
<gene>
    <name evidence="2" type="ORF">GAN91_20955</name>
    <name evidence="3" type="ORF">KQP68_11285</name>
</gene>
<reference evidence="3 5" key="2">
    <citation type="submission" date="2021-06" db="EMBL/GenBank/DDBJ databases">
        <title>Interrogation of the integrated mobile genetic elements in gut-associated Bacteroides with a consensus prediction approach.</title>
        <authorList>
            <person name="Campbell D.E."/>
            <person name="Leigh J.R."/>
            <person name="Kim T."/>
            <person name="England W."/>
            <person name="Whitaker R.J."/>
            <person name="Degnan P.H."/>
        </authorList>
    </citation>
    <scope>NUCLEOTIDE SEQUENCE [LARGE SCALE GENOMIC DNA]</scope>
    <source>
        <strain evidence="3 5">WAL8669</strain>
    </source>
</reference>
<accession>A0A173USV5</accession>
<sequence>METETYTNSSHLGRKIERIRRLRGMTQTDLGELLGVTKQAISKMEQAEKIDDEKLKQVATALGVTEEGLKKFTEETVLYYTSNFYENCHVSASNIGPITHVENLNHFSMDQAVKLFEELLKIERDKYDKGKEESAK</sequence>
<reference evidence="2 4" key="1">
    <citation type="journal article" date="2019" name="Nat. Med.">
        <title>A library of human gut bacterial isolates paired with longitudinal multiomics data enables mechanistic microbiome research.</title>
        <authorList>
            <person name="Poyet M."/>
            <person name="Groussin M."/>
            <person name="Gibbons S.M."/>
            <person name="Avila-Pacheco J."/>
            <person name="Jiang X."/>
            <person name="Kearney S.M."/>
            <person name="Perrotta A.R."/>
            <person name="Berdy B."/>
            <person name="Zhao S."/>
            <person name="Lieberman T.D."/>
            <person name="Swanson P.K."/>
            <person name="Smith M."/>
            <person name="Roesemann S."/>
            <person name="Alexander J.E."/>
            <person name="Rich S.A."/>
            <person name="Livny J."/>
            <person name="Vlamakis H."/>
            <person name="Clish C."/>
            <person name="Bullock K."/>
            <person name="Deik A."/>
            <person name="Scott J."/>
            <person name="Pierce K.A."/>
            <person name="Xavier R.J."/>
            <person name="Alm E.J."/>
        </authorList>
    </citation>
    <scope>NUCLEOTIDE SEQUENCE [LARGE SCALE GENOMIC DNA]</scope>
    <source>
        <strain evidence="2 4">BIOML-A162</strain>
    </source>
</reference>
<dbReference type="RefSeq" id="WP_011108252.1">
    <property type="nucleotide sequence ID" value="NZ_CAXKYD010000007.1"/>
</dbReference>